<dbReference type="SMART" id="SM00382">
    <property type="entry name" value="AAA"/>
    <property type="match status" value="1"/>
</dbReference>
<evidence type="ECO:0000259" key="9">
    <source>
        <dbReference type="PROSITE" id="PS50893"/>
    </source>
</evidence>
<evidence type="ECO:0000259" key="10">
    <source>
        <dbReference type="PROSITE" id="PS50929"/>
    </source>
</evidence>
<evidence type="ECO:0000256" key="1">
    <source>
        <dbReference type="ARBA" id="ARBA00004651"/>
    </source>
</evidence>
<feature type="domain" description="ABC transmembrane type-1" evidence="10">
    <location>
        <begin position="19"/>
        <end position="308"/>
    </location>
</feature>
<keyword evidence="4" id="KW-0547">Nucleotide-binding</keyword>
<comment type="subcellular location">
    <subcellularLocation>
        <location evidence="1">Cell membrane</location>
        <topology evidence="1">Multi-pass membrane protein</topology>
    </subcellularLocation>
</comment>
<evidence type="ECO:0000256" key="7">
    <source>
        <dbReference type="ARBA" id="ARBA00023136"/>
    </source>
</evidence>
<dbReference type="Gene3D" id="1.20.1560.10">
    <property type="entry name" value="ABC transporter type 1, transmembrane domain"/>
    <property type="match status" value="1"/>
</dbReference>
<evidence type="ECO:0000256" key="2">
    <source>
        <dbReference type="ARBA" id="ARBA00005417"/>
    </source>
</evidence>
<feature type="transmembrane region" description="Helical" evidence="8">
    <location>
        <begin position="18"/>
        <end position="41"/>
    </location>
</feature>
<dbReference type="Gene3D" id="3.40.50.300">
    <property type="entry name" value="P-loop containing nucleotide triphosphate hydrolases"/>
    <property type="match status" value="1"/>
</dbReference>
<dbReference type="RefSeq" id="WP_121132524.1">
    <property type="nucleotide sequence ID" value="NZ_JBHUFK010000025.1"/>
</dbReference>
<comment type="similarity">
    <text evidence="2">Belongs to the ABC transporter superfamily.</text>
</comment>
<keyword evidence="5 11" id="KW-0067">ATP-binding</keyword>
<dbReference type="InterPro" id="IPR003439">
    <property type="entry name" value="ABC_transporter-like_ATP-bd"/>
</dbReference>
<dbReference type="GO" id="GO:0015421">
    <property type="term" value="F:ABC-type oligopeptide transporter activity"/>
    <property type="evidence" value="ECO:0007669"/>
    <property type="project" value="TreeGrafter"/>
</dbReference>
<evidence type="ECO:0000313" key="11">
    <source>
        <dbReference type="EMBL" id="RKQ14356.1"/>
    </source>
</evidence>
<evidence type="ECO:0000256" key="3">
    <source>
        <dbReference type="ARBA" id="ARBA00022692"/>
    </source>
</evidence>
<keyword evidence="6 8" id="KW-1133">Transmembrane helix</keyword>
<dbReference type="GO" id="GO:0016887">
    <property type="term" value="F:ATP hydrolysis activity"/>
    <property type="evidence" value="ECO:0007669"/>
    <property type="project" value="InterPro"/>
</dbReference>
<keyword evidence="7 8" id="KW-0472">Membrane</keyword>
<accession>A0A494YVX1</accession>
<dbReference type="SUPFAM" id="SSF52540">
    <property type="entry name" value="P-loop containing nucleoside triphosphate hydrolases"/>
    <property type="match status" value="1"/>
</dbReference>
<dbReference type="GO" id="GO:0005886">
    <property type="term" value="C:plasma membrane"/>
    <property type="evidence" value="ECO:0007669"/>
    <property type="project" value="UniProtKB-SubCell"/>
</dbReference>
<feature type="transmembrane region" description="Helical" evidence="8">
    <location>
        <begin position="144"/>
        <end position="161"/>
    </location>
</feature>
<reference evidence="11 12" key="1">
    <citation type="journal article" date="2015" name="Antonie Van Leeuwenhoek">
        <title>Oceanobacillus bengalensis sp. nov., a bacterium isolated from seawater of the Bay of Bengal.</title>
        <authorList>
            <person name="Yongchang O."/>
            <person name="Xiang W."/>
            <person name="Wang G."/>
        </authorList>
    </citation>
    <scope>NUCLEOTIDE SEQUENCE [LARGE SCALE GENOMIC DNA]</scope>
    <source>
        <strain evidence="11 12">MCCC 1K00260</strain>
    </source>
</reference>
<evidence type="ECO:0000256" key="5">
    <source>
        <dbReference type="ARBA" id="ARBA00022840"/>
    </source>
</evidence>
<dbReference type="InterPro" id="IPR011527">
    <property type="entry name" value="ABC1_TM_dom"/>
</dbReference>
<evidence type="ECO:0000313" key="12">
    <source>
        <dbReference type="Proteomes" id="UP000281813"/>
    </source>
</evidence>
<organism evidence="11 12">
    <name type="scientific">Oceanobacillus bengalensis</name>
    <dbReference type="NCBI Taxonomy" id="1435466"/>
    <lineage>
        <taxon>Bacteria</taxon>
        <taxon>Bacillati</taxon>
        <taxon>Bacillota</taxon>
        <taxon>Bacilli</taxon>
        <taxon>Bacillales</taxon>
        <taxon>Bacillaceae</taxon>
        <taxon>Oceanobacillus</taxon>
    </lineage>
</organism>
<evidence type="ECO:0000256" key="6">
    <source>
        <dbReference type="ARBA" id="ARBA00022989"/>
    </source>
</evidence>
<dbReference type="EMBL" id="RBZO01000021">
    <property type="protein sequence ID" value="RKQ14356.1"/>
    <property type="molecule type" value="Genomic_DNA"/>
</dbReference>
<dbReference type="PANTHER" id="PTHR43394">
    <property type="entry name" value="ATP-DEPENDENT PERMEASE MDL1, MITOCHONDRIAL"/>
    <property type="match status" value="1"/>
</dbReference>
<feature type="transmembrane region" description="Helical" evidence="8">
    <location>
        <begin position="167"/>
        <end position="184"/>
    </location>
</feature>
<dbReference type="InterPro" id="IPR036640">
    <property type="entry name" value="ABC1_TM_sf"/>
</dbReference>
<dbReference type="PROSITE" id="PS00211">
    <property type="entry name" value="ABC_TRANSPORTER_1"/>
    <property type="match status" value="1"/>
</dbReference>
<dbReference type="PROSITE" id="PS50893">
    <property type="entry name" value="ABC_TRANSPORTER_2"/>
    <property type="match status" value="1"/>
</dbReference>
<keyword evidence="3 8" id="KW-0812">Transmembrane</keyword>
<evidence type="ECO:0000256" key="8">
    <source>
        <dbReference type="SAM" id="Phobius"/>
    </source>
</evidence>
<dbReference type="AlphaFoldDB" id="A0A494YVX1"/>
<feature type="transmembrane region" description="Helical" evidence="8">
    <location>
        <begin position="61"/>
        <end position="79"/>
    </location>
</feature>
<dbReference type="InterPro" id="IPR003593">
    <property type="entry name" value="AAA+_ATPase"/>
</dbReference>
<dbReference type="Pfam" id="PF00664">
    <property type="entry name" value="ABC_membrane"/>
    <property type="match status" value="1"/>
</dbReference>
<dbReference type="InterPro" id="IPR039421">
    <property type="entry name" value="Type_1_exporter"/>
</dbReference>
<protein>
    <submittedName>
        <fullName evidence="11">ABC transporter ATP-binding protein</fullName>
    </submittedName>
</protein>
<gene>
    <name evidence="11" type="ORF">D8M05_13080</name>
</gene>
<comment type="caution">
    <text evidence="11">The sequence shown here is derived from an EMBL/GenBank/DDBJ whole genome shotgun (WGS) entry which is preliminary data.</text>
</comment>
<dbReference type="InterPro" id="IPR017871">
    <property type="entry name" value="ABC_transporter-like_CS"/>
</dbReference>
<dbReference type="Pfam" id="PF00005">
    <property type="entry name" value="ABC_tran"/>
    <property type="match status" value="1"/>
</dbReference>
<name>A0A494YVX1_9BACI</name>
<dbReference type="InterPro" id="IPR027417">
    <property type="entry name" value="P-loop_NTPase"/>
</dbReference>
<dbReference type="GO" id="GO:0005524">
    <property type="term" value="F:ATP binding"/>
    <property type="evidence" value="ECO:0007669"/>
    <property type="project" value="UniProtKB-KW"/>
</dbReference>
<dbReference type="PROSITE" id="PS50929">
    <property type="entry name" value="ABC_TM1F"/>
    <property type="match status" value="1"/>
</dbReference>
<proteinExistence type="inferred from homology"/>
<dbReference type="CDD" id="cd03251">
    <property type="entry name" value="ABCC_MsbA"/>
    <property type="match status" value="1"/>
</dbReference>
<dbReference type="PANTHER" id="PTHR43394:SF1">
    <property type="entry name" value="ATP-BINDING CASSETTE SUB-FAMILY B MEMBER 10, MITOCHONDRIAL"/>
    <property type="match status" value="1"/>
</dbReference>
<keyword evidence="12" id="KW-1185">Reference proteome</keyword>
<sequence>MSSVKQYMEFVKPYRWKIFWTIIVGIVKFGIPLLMPLILKYVLDNIVAAEGMANAEKLNELFWIMGIAFVVFLVLRPPIEYIRQYLAQWVGNRIIYDIRDKLFDHIQNLSLKYYSSTKSGEIISRVIHDVEQTKNFVITGLMNIWLDIITIIIAICIMLTLDVKMTIISIILFPLFGFAVKYFYSKLRRLTRERSQALAEVQGHLHERVQGIPVTRSFALEEYEQGQFGKRNDTFLRKAMKQVDWNAKTFAVTNTITDLAPLLVVAFGGYLVISEGLSVGTMVAFVGYMERVYSPLRRLINSSTTLVQAIASIDRVMEFINEKYDITDKENAIKLGRVEGKVDIENVSFRYEDEEQLVLKNINLHVEKGETIAFVGMSGGGKSTIVSLIPRFYDVSDGSIKIDGMDLRDVKARSLRNNIGMVLQDNILFSESIAFNIRMGNPEATDEEVIVAAKAANAHGFIEKLPNGYDTLVGERGVKLSGGQKQRVAIARVFLKNPPILIFDEATSALDLESEHLIQETMEKLASDRTTFIVAHRLATITHADRIVVIENGEITEVGSHDELMLKQGSYYNLYQVQNLDD</sequence>
<feature type="domain" description="ABC transporter" evidence="9">
    <location>
        <begin position="342"/>
        <end position="577"/>
    </location>
</feature>
<evidence type="ECO:0000256" key="4">
    <source>
        <dbReference type="ARBA" id="ARBA00022741"/>
    </source>
</evidence>
<dbReference type="OrthoDB" id="9770415at2"/>
<dbReference type="SUPFAM" id="SSF90123">
    <property type="entry name" value="ABC transporter transmembrane region"/>
    <property type="match status" value="1"/>
</dbReference>
<dbReference type="FunFam" id="3.40.50.300:FF:000218">
    <property type="entry name" value="Multidrug ABC transporter ATP-binding protein"/>
    <property type="match status" value="1"/>
</dbReference>
<dbReference type="Proteomes" id="UP000281813">
    <property type="component" value="Unassembled WGS sequence"/>
</dbReference>